<proteinExistence type="predicted"/>
<dbReference type="EMBL" id="JANSHE010005012">
    <property type="protein sequence ID" value="KAJ2973203.1"/>
    <property type="molecule type" value="Genomic_DNA"/>
</dbReference>
<gene>
    <name evidence="1" type="ORF">NUW54_g12108</name>
</gene>
<evidence type="ECO:0000313" key="2">
    <source>
        <dbReference type="Proteomes" id="UP001144978"/>
    </source>
</evidence>
<organism evidence="1 2">
    <name type="scientific">Trametes sanguinea</name>
    <dbReference type="NCBI Taxonomy" id="158606"/>
    <lineage>
        <taxon>Eukaryota</taxon>
        <taxon>Fungi</taxon>
        <taxon>Dikarya</taxon>
        <taxon>Basidiomycota</taxon>
        <taxon>Agaricomycotina</taxon>
        <taxon>Agaricomycetes</taxon>
        <taxon>Polyporales</taxon>
        <taxon>Polyporaceae</taxon>
        <taxon>Trametes</taxon>
    </lineage>
</organism>
<accession>A0ACC1N428</accession>
<evidence type="ECO:0000313" key="1">
    <source>
        <dbReference type="EMBL" id="KAJ2973203.1"/>
    </source>
</evidence>
<name>A0ACC1N428_9APHY</name>
<protein>
    <submittedName>
        <fullName evidence="1">Uncharacterized protein</fullName>
    </submittedName>
</protein>
<keyword evidence="2" id="KW-1185">Reference proteome</keyword>
<comment type="caution">
    <text evidence="1">The sequence shown here is derived from an EMBL/GenBank/DDBJ whole genome shotgun (WGS) entry which is preliminary data.</text>
</comment>
<dbReference type="Proteomes" id="UP001144978">
    <property type="component" value="Unassembled WGS sequence"/>
</dbReference>
<reference evidence="1" key="1">
    <citation type="submission" date="2022-08" db="EMBL/GenBank/DDBJ databases">
        <title>Genome Sequence of Pycnoporus sanguineus.</title>
        <authorList>
            <person name="Buettner E."/>
        </authorList>
    </citation>
    <scope>NUCLEOTIDE SEQUENCE</scope>
    <source>
        <strain evidence="1">CG-C14</strain>
    </source>
</reference>
<sequence>MQCKCSTPGREVEDLDDNTLAVLGRSARSRAQVSKQHAALVPGAICTDLGDLGRADGRGVGTAARERRDEDRASSNLIPILTNGVHKRFRRPESIRDLSRGPVLAIVGRIGMGNVEQVGLEVLEVGLGQADAEGENKVGRSAANGYPPCGQRPARFVRDASDGCARRERVRGSAEGELEVDSP</sequence>